<dbReference type="InterPro" id="IPR049551">
    <property type="entry name" value="PKS_DH_C"/>
</dbReference>
<feature type="active site" description="Proton donor; for dehydratase activity" evidence="3">
    <location>
        <position position="276"/>
    </location>
</feature>
<comment type="caution">
    <text evidence="5">The sequence shown here is derived from an EMBL/GenBank/DDBJ whole genome shotgun (WGS) entry which is preliminary data.</text>
</comment>
<dbReference type="Pfam" id="PF14765">
    <property type="entry name" value="PS-DH"/>
    <property type="match status" value="1"/>
</dbReference>
<dbReference type="InterPro" id="IPR020807">
    <property type="entry name" value="PKS_DH"/>
</dbReference>
<evidence type="ECO:0000313" key="6">
    <source>
        <dbReference type="Proteomes" id="UP000236178"/>
    </source>
</evidence>
<name>A0A2I0SAQ2_9ACTN</name>
<dbReference type="Gene3D" id="3.30.70.3290">
    <property type="match status" value="1"/>
</dbReference>
<dbReference type="Gene3D" id="3.10.129.110">
    <property type="entry name" value="Polyketide synthase dehydratase"/>
    <property type="match status" value="1"/>
</dbReference>
<dbReference type="Gene3D" id="3.40.50.11460">
    <property type="match status" value="1"/>
</dbReference>
<dbReference type="EMBL" id="PJOS01000251">
    <property type="protein sequence ID" value="PKT67021.1"/>
    <property type="molecule type" value="Genomic_DNA"/>
</dbReference>
<feature type="region of interest" description="C-terminal hotdog fold" evidence="3">
    <location>
        <begin position="215"/>
        <end position="352"/>
    </location>
</feature>
<sequence length="446" mass="47698">MALQRRDRGESAALLAGLGELWTNGTHVDWNTLTTHRTGDRTTTATAPVGLPTYAFQHQRYWLEAPESTLRPTAGLLGADHPLLTMGIPLADSDTTVLTGSLSPHRHGWLREHTIAGTTLLPGAAWLELALHAGERAGCEVVRELTLETPLSLPADSSVALQITLDAPGPDGDREIRVHARTGDDEPWTRHARGTLGTGRAPAAAPLTQWPPAGAEELPVDGLYDWFTAHGFDYGPAFQGVHRAWLLGEELYTQLALDPEQEAAAAAYGIYPPLLDAALHGAKLPVREQGPDTRLPFEFSGAVRHGDGIAARVHLAPQDTDRISVRVADPSGQPVLSIDSLHLRAPSPDALRRLRSRSLYEVRWNPLPAPLPASDTGGWVALGDTEGLELPRHAGLEALRAALDSGTPAPRVAVLALAPSTAGTTAVHTTVGTVLRTAQDWLADER</sequence>
<dbReference type="GO" id="GO:0006633">
    <property type="term" value="P:fatty acid biosynthetic process"/>
    <property type="evidence" value="ECO:0007669"/>
    <property type="project" value="TreeGrafter"/>
</dbReference>
<protein>
    <recommendedName>
        <fullName evidence="4">PKS/mFAS DH domain-containing protein</fullName>
    </recommendedName>
</protein>
<dbReference type="Proteomes" id="UP000236178">
    <property type="component" value="Unassembled WGS sequence"/>
</dbReference>
<keyword evidence="1" id="KW-0808">Transferase</keyword>
<dbReference type="Pfam" id="PF21089">
    <property type="entry name" value="PKS_DH_N"/>
    <property type="match status" value="1"/>
</dbReference>
<feature type="non-terminal residue" evidence="5">
    <location>
        <position position="446"/>
    </location>
</feature>
<accession>A0A2I0SAQ2</accession>
<keyword evidence="6" id="KW-1185">Reference proteome</keyword>
<feature type="region of interest" description="N-terminal hotdog fold" evidence="3">
    <location>
        <begin position="81"/>
        <end position="203"/>
    </location>
</feature>
<proteinExistence type="predicted"/>
<organism evidence="5 6">
    <name type="scientific">Streptomyces populi</name>
    <dbReference type="NCBI Taxonomy" id="2058924"/>
    <lineage>
        <taxon>Bacteria</taxon>
        <taxon>Bacillati</taxon>
        <taxon>Actinomycetota</taxon>
        <taxon>Actinomycetes</taxon>
        <taxon>Kitasatosporales</taxon>
        <taxon>Streptomycetaceae</taxon>
        <taxon>Streptomyces</taxon>
    </lineage>
</organism>
<evidence type="ECO:0000259" key="4">
    <source>
        <dbReference type="PROSITE" id="PS52019"/>
    </source>
</evidence>
<feature type="active site" description="Proton acceptor; for dehydratase activity" evidence="3">
    <location>
        <position position="113"/>
    </location>
</feature>
<evidence type="ECO:0000256" key="2">
    <source>
        <dbReference type="ARBA" id="ARBA00023268"/>
    </source>
</evidence>
<dbReference type="PANTHER" id="PTHR43775">
    <property type="entry name" value="FATTY ACID SYNTHASE"/>
    <property type="match status" value="1"/>
</dbReference>
<dbReference type="SMART" id="SM00826">
    <property type="entry name" value="PKS_DH"/>
    <property type="match status" value="1"/>
</dbReference>
<dbReference type="SUPFAM" id="SSF51735">
    <property type="entry name" value="NAD(P)-binding Rossmann-fold domains"/>
    <property type="match status" value="1"/>
</dbReference>
<dbReference type="InterPro" id="IPR042104">
    <property type="entry name" value="PKS_dehydratase_sf"/>
</dbReference>
<keyword evidence="2" id="KW-0511">Multifunctional enzyme</keyword>
<dbReference type="PANTHER" id="PTHR43775:SF51">
    <property type="entry name" value="INACTIVE PHENOLPHTHIOCEROL SYNTHESIS POLYKETIDE SYNTHASE TYPE I PKS1-RELATED"/>
    <property type="match status" value="1"/>
</dbReference>
<dbReference type="InterPro" id="IPR049552">
    <property type="entry name" value="PKS_DH_N"/>
</dbReference>
<reference evidence="5 6" key="1">
    <citation type="submission" date="2017-12" db="EMBL/GenBank/DDBJ databases">
        <title>Streptomyces populusis sp. nov., a novel endophytic actinobacterium isolated from stems of Populus adenopoda Maxim.</title>
        <authorList>
            <person name="Wang Z."/>
        </authorList>
    </citation>
    <scope>NUCLEOTIDE SEQUENCE [LARGE SCALE GENOMIC DNA]</scope>
    <source>
        <strain evidence="5 6">A249</strain>
    </source>
</reference>
<dbReference type="InterPro" id="IPR050091">
    <property type="entry name" value="PKS_NRPS_Biosynth_Enz"/>
</dbReference>
<dbReference type="AlphaFoldDB" id="A0A2I0SAQ2"/>
<dbReference type="InterPro" id="IPR049900">
    <property type="entry name" value="PKS_mFAS_DH"/>
</dbReference>
<evidence type="ECO:0000256" key="3">
    <source>
        <dbReference type="PROSITE-ProRule" id="PRU01363"/>
    </source>
</evidence>
<dbReference type="GO" id="GO:0004312">
    <property type="term" value="F:fatty acid synthase activity"/>
    <property type="evidence" value="ECO:0007669"/>
    <property type="project" value="TreeGrafter"/>
</dbReference>
<feature type="domain" description="PKS/mFAS DH" evidence="4">
    <location>
        <begin position="81"/>
        <end position="352"/>
    </location>
</feature>
<gene>
    <name evidence="5" type="ORF">CW362_42755</name>
</gene>
<dbReference type="PROSITE" id="PS52019">
    <property type="entry name" value="PKS_MFAS_DH"/>
    <property type="match status" value="1"/>
</dbReference>
<evidence type="ECO:0000256" key="1">
    <source>
        <dbReference type="ARBA" id="ARBA00022679"/>
    </source>
</evidence>
<evidence type="ECO:0000313" key="5">
    <source>
        <dbReference type="EMBL" id="PKT67021.1"/>
    </source>
</evidence>
<dbReference type="InterPro" id="IPR036291">
    <property type="entry name" value="NAD(P)-bd_dom_sf"/>
</dbReference>